<gene>
    <name evidence="6" type="ORF">BDA99DRAFT_510174</name>
</gene>
<dbReference type="PANTHER" id="PTHR46572:SF1">
    <property type="entry name" value="RHO1 GUANINE NUCLEOTIDE EXCHANGE FACTOR TUS1"/>
    <property type="match status" value="1"/>
</dbReference>
<dbReference type="SMART" id="SM00036">
    <property type="entry name" value="CNH"/>
    <property type="match status" value="1"/>
</dbReference>
<keyword evidence="2" id="KW-0344">Guanine-nucleotide releasing factor</keyword>
<feature type="compositionally biased region" description="Low complexity" evidence="3">
    <location>
        <begin position="53"/>
        <end position="74"/>
    </location>
</feature>
<dbReference type="InterPro" id="IPR035899">
    <property type="entry name" value="DBL_dom_sf"/>
</dbReference>
<dbReference type="InterPro" id="IPR041675">
    <property type="entry name" value="PH_5"/>
</dbReference>
<organism evidence="6 7">
    <name type="scientific">Phascolomyces articulosus</name>
    <dbReference type="NCBI Taxonomy" id="60185"/>
    <lineage>
        <taxon>Eukaryota</taxon>
        <taxon>Fungi</taxon>
        <taxon>Fungi incertae sedis</taxon>
        <taxon>Mucoromycota</taxon>
        <taxon>Mucoromycotina</taxon>
        <taxon>Mucoromycetes</taxon>
        <taxon>Mucorales</taxon>
        <taxon>Lichtheimiaceae</taxon>
        <taxon>Phascolomyces</taxon>
    </lineage>
</organism>
<protein>
    <submittedName>
        <fullName evidence="6">CNH domain-containing protein</fullName>
    </submittedName>
</protein>
<comment type="caution">
    <text evidence="6">The sequence shown here is derived from an EMBL/GenBank/DDBJ whole genome shotgun (WGS) entry which is preliminary data.</text>
</comment>
<feature type="region of interest" description="Disordered" evidence="3">
    <location>
        <begin position="308"/>
        <end position="329"/>
    </location>
</feature>
<reference evidence="6" key="1">
    <citation type="journal article" date="2022" name="IScience">
        <title>Evolution of zygomycete secretomes and the origins of terrestrial fungal ecologies.</title>
        <authorList>
            <person name="Chang Y."/>
            <person name="Wang Y."/>
            <person name="Mondo S."/>
            <person name="Ahrendt S."/>
            <person name="Andreopoulos W."/>
            <person name="Barry K."/>
            <person name="Beard J."/>
            <person name="Benny G.L."/>
            <person name="Blankenship S."/>
            <person name="Bonito G."/>
            <person name="Cuomo C."/>
            <person name="Desiro A."/>
            <person name="Gervers K.A."/>
            <person name="Hundley H."/>
            <person name="Kuo A."/>
            <person name="LaButti K."/>
            <person name="Lang B.F."/>
            <person name="Lipzen A."/>
            <person name="O'Donnell K."/>
            <person name="Pangilinan J."/>
            <person name="Reynolds N."/>
            <person name="Sandor L."/>
            <person name="Smith M.E."/>
            <person name="Tsang A."/>
            <person name="Grigoriev I.V."/>
            <person name="Stajich J.E."/>
            <person name="Spatafora J.W."/>
        </authorList>
    </citation>
    <scope>NUCLEOTIDE SEQUENCE</scope>
    <source>
        <strain evidence="6">RSA 2281</strain>
    </source>
</reference>
<name>A0AAD5K0R8_9FUNG</name>
<dbReference type="Gene3D" id="1.20.900.10">
    <property type="entry name" value="Dbl homology (DH) domain"/>
    <property type="match status" value="1"/>
</dbReference>
<dbReference type="AlphaFoldDB" id="A0AAD5K0R8"/>
<dbReference type="Pfam" id="PF15405">
    <property type="entry name" value="PH_5"/>
    <property type="match status" value="1"/>
</dbReference>
<dbReference type="GO" id="GO:0005085">
    <property type="term" value="F:guanyl-nucleotide exchange factor activity"/>
    <property type="evidence" value="ECO:0007669"/>
    <property type="project" value="UniProtKB-KW"/>
</dbReference>
<accession>A0AAD5K0R8</accession>
<dbReference type="InterPro" id="IPR052233">
    <property type="entry name" value="Rho-type_GEFs"/>
</dbReference>
<dbReference type="InterPro" id="IPR011993">
    <property type="entry name" value="PH-like_dom_sf"/>
</dbReference>
<feature type="compositionally biased region" description="Basic and acidic residues" evidence="3">
    <location>
        <begin position="314"/>
        <end position="329"/>
    </location>
</feature>
<dbReference type="PROSITE" id="PS50010">
    <property type="entry name" value="DH_2"/>
    <property type="match status" value="1"/>
</dbReference>
<reference evidence="6" key="2">
    <citation type="submission" date="2023-02" db="EMBL/GenBank/DDBJ databases">
        <authorList>
            <consortium name="DOE Joint Genome Institute"/>
            <person name="Mondo S.J."/>
            <person name="Chang Y."/>
            <person name="Wang Y."/>
            <person name="Ahrendt S."/>
            <person name="Andreopoulos W."/>
            <person name="Barry K."/>
            <person name="Beard J."/>
            <person name="Benny G.L."/>
            <person name="Blankenship S."/>
            <person name="Bonito G."/>
            <person name="Cuomo C."/>
            <person name="Desiro A."/>
            <person name="Gervers K.A."/>
            <person name="Hundley H."/>
            <person name="Kuo A."/>
            <person name="LaButti K."/>
            <person name="Lang B.F."/>
            <person name="Lipzen A."/>
            <person name="O'Donnell K."/>
            <person name="Pangilinan J."/>
            <person name="Reynolds N."/>
            <person name="Sandor L."/>
            <person name="Smith M.W."/>
            <person name="Tsang A."/>
            <person name="Grigoriev I.V."/>
            <person name="Stajich J.E."/>
            <person name="Spatafora J.W."/>
        </authorList>
    </citation>
    <scope>NUCLEOTIDE SEQUENCE</scope>
    <source>
        <strain evidence="6">RSA 2281</strain>
    </source>
</reference>
<dbReference type="Proteomes" id="UP001209540">
    <property type="component" value="Unassembled WGS sequence"/>
</dbReference>
<dbReference type="SMART" id="SM00325">
    <property type="entry name" value="RhoGEF"/>
    <property type="match status" value="1"/>
</dbReference>
<dbReference type="Gene3D" id="2.30.29.30">
    <property type="entry name" value="Pleckstrin-homology domain (PH domain)/Phosphotyrosine-binding domain (PTB)"/>
    <property type="match status" value="1"/>
</dbReference>
<feature type="region of interest" description="Disordered" evidence="3">
    <location>
        <begin position="1"/>
        <end position="80"/>
    </location>
</feature>
<proteinExistence type="predicted"/>
<sequence length="1084" mass="123161">MLQPSNHVSSVRKQRSAAQLRPSTPRTRRISGPLVVGGMFTTQNSPSPPPVPTTVDPASSSATIDPYSSSFNTNPSPPFVPQPTQDYISAYRSSQQMMGTYARSINNTPLYDEHEDYLIPIDSADCSILSVVSEAFVRQLGNQEIFTGEEATNALHRLLASAYYPEYRSIEVANALMHCKPHVLFQPLEDYGNPPRSNVSFIPAWNQKYILRFDSLEEETKPIGVLSSLSRCYVAGCEPGNTDCYAPRCPNNPGNAMREILHADQSVSVPAAVRSLLHDNTQIDVDSSITLSGTDEQTILKGYYCRQDSNSSNERNRHDSYEEEIAESKREKKRQKAILQLIQSHRSYCKKLDILHHIIIDSILSTDSIGKQERRESLVANAFSTYDTLRILNKDLQTEMIYKQKESQEGKIDSIGDIFYYNIKLMSEPLITYVTNIPLANYIIEHECATNPDFAQLMERAKQNELVIDTVPALHYLYLAPRMQIPQYMTCLRDILAHTPEHHPDFIMLKRCNEKVERIERESKRQAKGDTEKRVQALQLADDLIVGRQDVDLELSAPQRRLFHHGALKKSSSLSIRKKTIHIFVLDHMVLLTTTTKQRDIKHTFLDYIPLPMLHVQESKTNWIAKPPSSSSSSSSGGGESRRRKISLLNNSSTQEDLSPTITLVHLGRRHQKPRVFSCSMEEKKRCLTAIDQARKQYKINNKNKKPFGLDLLNHSAFRVYYEISSRNGDIAGYDRVNCSVPLGTEDDMILVGTNTGVYSVHKNSITGETLLPIGKVTQMAFMREAGLLLVLTAENQELKAYTIETIIDANDRNSGYSRAPQAIIVDYYVQFFQVGSTRHHKDLLIYMKKRHHENVLVAVKPSDDLYNGTAARDRAVLSSPQYFSNRPITSSPPQGYVFRRVHHDNIRGTGVRTVQFCGNENVALVCQNNFRFFSFGDGEPHERRSSLPLDDRRRKDDNSIEARAAFYIKPNRILLCYNRYGYLIDEHHNIIPSDNSNGYLFKFESDPDNVVRHKDYIIGFSDHFIEIRSLNSGELVQIIHADSCQLTYEGWLGGEHVIHGCKVEYHGSLLDRQQLFQLGLQHT</sequence>
<evidence type="ECO:0000313" key="7">
    <source>
        <dbReference type="Proteomes" id="UP001209540"/>
    </source>
</evidence>
<evidence type="ECO:0000259" key="4">
    <source>
        <dbReference type="PROSITE" id="PS50010"/>
    </source>
</evidence>
<dbReference type="SUPFAM" id="SSF48065">
    <property type="entry name" value="DBL homology domain (DH-domain)"/>
    <property type="match status" value="1"/>
</dbReference>
<keyword evidence="7" id="KW-1185">Reference proteome</keyword>
<dbReference type="InterPro" id="IPR000219">
    <property type="entry name" value="DH_dom"/>
</dbReference>
<dbReference type="PROSITE" id="PS50219">
    <property type="entry name" value="CNH"/>
    <property type="match status" value="1"/>
</dbReference>
<evidence type="ECO:0000313" key="6">
    <source>
        <dbReference type="EMBL" id="KAI9263433.1"/>
    </source>
</evidence>
<keyword evidence="1" id="KW-0597">Phosphoprotein</keyword>
<evidence type="ECO:0000256" key="2">
    <source>
        <dbReference type="ARBA" id="ARBA00022658"/>
    </source>
</evidence>
<dbReference type="SUPFAM" id="SSF50729">
    <property type="entry name" value="PH domain-like"/>
    <property type="match status" value="1"/>
</dbReference>
<evidence type="ECO:0000259" key="5">
    <source>
        <dbReference type="PROSITE" id="PS50219"/>
    </source>
</evidence>
<feature type="domain" description="DH" evidence="4">
    <location>
        <begin position="333"/>
        <end position="526"/>
    </location>
</feature>
<evidence type="ECO:0000256" key="3">
    <source>
        <dbReference type="SAM" id="MobiDB-lite"/>
    </source>
</evidence>
<dbReference type="InterPro" id="IPR001180">
    <property type="entry name" value="CNH_dom"/>
</dbReference>
<dbReference type="Pfam" id="PF00621">
    <property type="entry name" value="RhoGEF"/>
    <property type="match status" value="1"/>
</dbReference>
<feature type="domain" description="CNH" evidence="5">
    <location>
        <begin position="734"/>
        <end position="1055"/>
    </location>
</feature>
<feature type="region of interest" description="Disordered" evidence="3">
    <location>
        <begin position="622"/>
        <end position="643"/>
    </location>
</feature>
<evidence type="ECO:0000256" key="1">
    <source>
        <dbReference type="ARBA" id="ARBA00022553"/>
    </source>
</evidence>
<dbReference type="PANTHER" id="PTHR46572">
    <property type="entry name" value="RHO1 GDP-GTP EXCHANGE PROTEIN 1-RELATED"/>
    <property type="match status" value="1"/>
</dbReference>
<dbReference type="EMBL" id="JAIXMP010000013">
    <property type="protein sequence ID" value="KAI9263433.1"/>
    <property type="molecule type" value="Genomic_DNA"/>
</dbReference>
<dbReference type="Pfam" id="PF00780">
    <property type="entry name" value="CNH"/>
    <property type="match status" value="1"/>
</dbReference>